<protein>
    <submittedName>
        <fullName evidence="2">Uncharacterized protein</fullName>
    </submittedName>
</protein>
<keyword evidence="3" id="KW-1185">Reference proteome</keyword>
<dbReference type="AlphaFoldDB" id="A0AAV7MU45"/>
<feature type="region of interest" description="Disordered" evidence="1">
    <location>
        <begin position="89"/>
        <end position="123"/>
    </location>
</feature>
<organism evidence="2 3">
    <name type="scientific">Pleurodeles waltl</name>
    <name type="common">Iberian ribbed newt</name>
    <dbReference type="NCBI Taxonomy" id="8319"/>
    <lineage>
        <taxon>Eukaryota</taxon>
        <taxon>Metazoa</taxon>
        <taxon>Chordata</taxon>
        <taxon>Craniata</taxon>
        <taxon>Vertebrata</taxon>
        <taxon>Euteleostomi</taxon>
        <taxon>Amphibia</taxon>
        <taxon>Batrachia</taxon>
        <taxon>Caudata</taxon>
        <taxon>Salamandroidea</taxon>
        <taxon>Salamandridae</taxon>
        <taxon>Pleurodelinae</taxon>
        <taxon>Pleurodeles</taxon>
    </lineage>
</organism>
<gene>
    <name evidence="2" type="ORF">NDU88_004284</name>
</gene>
<comment type="caution">
    <text evidence="2">The sequence shown here is derived from an EMBL/GenBank/DDBJ whole genome shotgun (WGS) entry which is preliminary data.</text>
</comment>
<dbReference type="EMBL" id="JANPWB010000013">
    <property type="protein sequence ID" value="KAJ1106886.1"/>
    <property type="molecule type" value="Genomic_DNA"/>
</dbReference>
<dbReference type="Proteomes" id="UP001066276">
    <property type="component" value="Chromosome 9"/>
</dbReference>
<evidence type="ECO:0000313" key="3">
    <source>
        <dbReference type="Proteomes" id="UP001066276"/>
    </source>
</evidence>
<evidence type="ECO:0000256" key="1">
    <source>
        <dbReference type="SAM" id="MobiDB-lite"/>
    </source>
</evidence>
<evidence type="ECO:0000313" key="2">
    <source>
        <dbReference type="EMBL" id="KAJ1106886.1"/>
    </source>
</evidence>
<feature type="region of interest" description="Disordered" evidence="1">
    <location>
        <begin position="1"/>
        <end position="23"/>
    </location>
</feature>
<sequence>MTSFKRTTRRANPPGQNNEIGIADSLQPEFQSVSLSNTKYRLTPGGPGLTAGQDGRHYVRLCLARGRLSIYCHIRRCWRVRAWCARLRGAPGPSSAAGERRGDRSSSCRETRAGLLAAAPARV</sequence>
<reference evidence="2" key="1">
    <citation type="journal article" date="2022" name="bioRxiv">
        <title>Sequencing and chromosome-scale assembly of the giantPleurodeles waltlgenome.</title>
        <authorList>
            <person name="Brown T."/>
            <person name="Elewa A."/>
            <person name="Iarovenko S."/>
            <person name="Subramanian E."/>
            <person name="Araus A.J."/>
            <person name="Petzold A."/>
            <person name="Susuki M."/>
            <person name="Suzuki K.-i.T."/>
            <person name="Hayashi T."/>
            <person name="Toyoda A."/>
            <person name="Oliveira C."/>
            <person name="Osipova E."/>
            <person name="Leigh N.D."/>
            <person name="Simon A."/>
            <person name="Yun M.H."/>
        </authorList>
    </citation>
    <scope>NUCLEOTIDE SEQUENCE</scope>
    <source>
        <strain evidence="2">20211129_DDA</strain>
        <tissue evidence="2">Liver</tissue>
    </source>
</reference>
<name>A0AAV7MU45_PLEWA</name>
<accession>A0AAV7MU45</accession>
<proteinExistence type="predicted"/>
<feature type="compositionally biased region" description="Basic and acidic residues" evidence="1">
    <location>
        <begin position="98"/>
        <end position="112"/>
    </location>
</feature>